<gene>
    <name evidence="2" type="ORF">THIOM_001885</name>
</gene>
<dbReference type="AlphaFoldDB" id="A0A176S324"/>
<keyword evidence="1" id="KW-1133">Transmembrane helix</keyword>
<feature type="non-terminal residue" evidence="2">
    <location>
        <position position="323"/>
    </location>
</feature>
<keyword evidence="3" id="KW-1185">Reference proteome</keyword>
<evidence type="ECO:0000313" key="3">
    <source>
        <dbReference type="Proteomes" id="UP000076962"/>
    </source>
</evidence>
<feature type="transmembrane region" description="Helical" evidence="1">
    <location>
        <begin position="167"/>
        <end position="188"/>
    </location>
</feature>
<feature type="transmembrane region" description="Helical" evidence="1">
    <location>
        <begin position="21"/>
        <end position="41"/>
    </location>
</feature>
<comment type="caution">
    <text evidence="2">The sequence shown here is derived from an EMBL/GenBank/DDBJ whole genome shotgun (WGS) entry which is preliminary data.</text>
</comment>
<feature type="transmembrane region" description="Helical" evidence="1">
    <location>
        <begin position="47"/>
        <end position="66"/>
    </location>
</feature>
<dbReference type="Proteomes" id="UP000076962">
    <property type="component" value="Unassembled WGS sequence"/>
</dbReference>
<name>A0A176S324_9GAMM</name>
<reference evidence="2 3" key="1">
    <citation type="submission" date="2016-05" db="EMBL/GenBank/DDBJ databases">
        <title>Single-cell genome of chain-forming Candidatus Thiomargarita nelsonii and comparison to other large sulfur-oxidizing bacteria.</title>
        <authorList>
            <person name="Winkel M."/>
            <person name="Salman V."/>
            <person name="Woyke T."/>
            <person name="Schulz-Vogt H."/>
            <person name="Richter M."/>
            <person name="Flood B."/>
            <person name="Bailey J."/>
            <person name="Amann R."/>
            <person name="Mussmann M."/>
        </authorList>
    </citation>
    <scope>NUCLEOTIDE SEQUENCE [LARGE SCALE GENOMIC DNA]</scope>
    <source>
        <strain evidence="2 3">THI036</strain>
    </source>
</reference>
<protein>
    <submittedName>
        <fullName evidence="2">Membrane protein</fullName>
    </submittedName>
</protein>
<proteinExistence type="predicted"/>
<dbReference type="EMBL" id="LUTY01001025">
    <property type="protein sequence ID" value="OAD22318.1"/>
    <property type="molecule type" value="Genomic_DNA"/>
</dbReference>
<evidence type="ECO:0000256" key="1">
    <source>
        <dbReference type="SAM" id="Phobius"/>
    </source>
</evidence>
<organism evidence="2 3">
    <name type="scientific">Candidatus Thiomargarita nelsonii</name>
    <dbReference type="NCBI Taxonomy" id="1003181"/>
    <lineage>
        <taxon>Bacteria</taxon>
        <taxon>Pseudomonadati</taxon>
        <taxon>Pseudomonadota</taxon>
        <taxon>Gammaproteobacteria</taxon>
        <taxon>Thiotrichales</taxon>
        <taxon>Thiotrichaceae</taxon>
        <taxon>Thiomargarita</taxon>
    </lineage>
</organism>
<sequence>MDGMTNSSANDLINDNKRRRHLTIFFFVAAIILAIFLNWGQLFAPEIWPFVLTIGLFLVALLRFCLVKLKTHHFALHELDKGLSPAIFSQLHQKLLKKEKKQFIADNLSIFNGVLNKSMPFFVQQRLKDVILRLERCQGNFENSFHLMNSSSVPIAEETSWRFLGQFFVNTLLFIGIIGTFHGLIIAFSDEKIIALLNHYGNQDIFNQKLKEVFAGFYEAFGSSLIAYISYIFGRVMLEMVDTDHDALGQFLEQRLMGDFVTIFPKPSPQIELPEEVKIILEKSAHSLDKLTYSQKDLVDKFEKTVNRYQKVSEGILKALLEG</sequence>
<evidence type="ECO:0000313" key="2">
    <source>
        <dbReference type="EMBL" id="OAD22318.1"/>
    </source>
</evidence>
<keyword evidence="1" id="KW-0472">Membrane</keyword>
<keyword evidence="1" id="KW-0812">Transmembrane</keyword>
<accession>A0A176S324</accession>
<feature type="transmembrane region" description="Helical" evidence="1">
    <location>
        <begin position="213"/>
        <end position="233"/>
    </location>
</feature>